<comment type="caution">
    <text evidence="1">The sequence shown here is derived from an EMBL/GenBank/DDBJ whole genome shotgun (WGS) entry which is preliminary data.</text>
</comment>
<organism evidence="1">
    <name type="scientific">marine sediment metagenome</name>
    <dbReference type="NCBI Taxonomy" id="412755"/>
    <lineage>
        <taxon>unclassified sequences</taxon>
        <taxon>metagenomes</taxon>
        <taxon>ecological metagenomes</taxon>
    </lineage>
</organism>
<name>A0A0F9N216_9ZZZZ</name>
<protein>
    <recommendedName>
        <fullName evidence="2">SnoaL-like domain-containing protein</fullName>
    </recommendedName>
</protein>
<accession>A0A0F9N216</accession>
<sequence>MKNHIQNALIFSLIFFFVFFLTFCQEKTEEELILEIMDDVGKYAEKKDMASIMINFADDYHDFEGRGKKETQDMINEYYARYRGIAINMLSTQVEEISSLEASIQTEVAFSSGAAKVFRKLIRYSTENYRVKIKLIKRNDRWQIQYAEWRYVTLNELFPESLSILKKIFPELWQD</sequence>
<evidence type="ECO:0008006" key="2">
    <source>
        <dbReference type="Google" id="ProtNLM"/>
    </source>
</evidence>
<proteinExistence type="predicted"/>
<reference evidence="1" key="1">
    <citation type="journal article" date="2015" name="Nature">
        <title>Complex archaea that bridge the gap between prokaryotes and eukaryotes.</title>
        <authorList>
            <person name="Spang A."/>
            <person name="Saw J.H."/>
            <person name="Jorgensen S.L."/>
            <person name="Zaremba-Niedzwiedzka K."/>
            <person name="Martijn J."/>
            <person name="Lind A.E."/>
            <person name="van Eijk R."/>
            <person name="Schleper C."/>
            <person name="Guy L."/>
            <person name="Ettema T.J."/>
        </authorList>
    </citation>
    <scope>NUCLEOTIDE SEQUENCE</scope>
</reference>
<dbReference type="EMBL" id="LAZR01008958">
    <property type="protein sequence ID" value="KKM75552.1"/>
    <property type="molecule type" value="Genomic_DNA"/>
</dbReference>
<dbReference type="AlphaFoldDB" id="A0A0F9N216"/>
<gene>
    <name evidence="1" type="ORF">LCGC14_1389090</name>
</gene>
<evidence type="ECO:0000313" key="1">
    <source>
        <dbReference type="EMBL" id="KKM75552.1"/>
    </source>
</evidence>